<dbReference type="STRING" id="1123010.SAMN02745724_04474"/>
<gene>
    <name evidence="2" type="ORF">SAMN02745724_04474</name>
</gene>
<proteinExistence type="predicted"/>
<keyword evidence="1" id="KW-0812">Transmembrane</keyword>
<evidence type="ECO:0000256" key="1">
    <source>
        <dbReference type="SAM" id="Phobius"/>
    </source>
</evidence>
<dbReference type="Proteomes" id="UP000198862">
    <property type="component" value="Unassembled WGS sequence"/>
</dbReference>
<keyword evidence="3" id="KW-1185">Reference proteome</keyword>
<evidence type="ECO:0008006" key="4">
    <source>
        <dbReference type="Google" id="ProtNLM"/>
    </source>
</evidence>
<dbReference type="EMBL" id="FOLO01000056">
    <property type="protein sequence ID" value="SFD42171.1"/>
    <property type="molecule type" value="Genomic_DNA"/>
</dbReference>
<sequence>MSVNATFAGQFIICFAIINTLLTLRSAKKAGADNLMIIGFIAITLNLFIFPVGWFYTYLWSRRLYKKNLLDKQS</sequence>
<accession>A0A1I1S6N7</accession>
<feature type="transmembrane region" description="Helical" evidence="1">
    <location>
        <begin position="36"/>
        <end position="56"/>
    </location>
</feature>
<organism evidence="2 3">
    <name type="scientific">Pseudoalteromonas denitrificans DSM 6059</name>
    <dbReference type="NCBI Taxonomy" id="1123010"/>
    <lineage>
        <taxon>Bacteria</taxon>
        <taxon>Pseudomonadati</taxon>
        <taxon>Pseudomonadota</taxon>
        <taxon>Gammaproteobacteria</taxon>
        <taxon>Alteromonadales</taxon>
        <taxon>Pseudoalteromonadaceae</taxon>
        <taxon>Pseudoalteromonas</taxon>
    </lineage>
</organism>
<dbReference type="OrthoDB" id="5739727at2"/>
<reference evidence="2 3" key="1">
    <citation type="submission" date="2016-10" db="EMBL/GenBank/DDBJ databases">
        <authorList>
            <person name="de Groot N.N."/>
        </authorList>
    </citation>
    <scope>NUCLEOTIDE SEQUENCE [LARGE SCALE GENOMIC DNA]</scope>
    <source>
        <strain evidence="2 3">DSM 6059</strain>
    </source>
</reference>
<dbReference type="AlphaFoldDB" id="A0A1I1S6N7"/>
<name>A0A1I1S6N7_9GAMM</name>
<keyword evidence="1" id="KW-1133">Transmembrane helix</keyword>
<evidence type="ECO:0000313" key="2">
    <source>
        <dbReference type="EMBL" id="SFD42171.1"/>
    </source>
</evidence>
<keyword evidence="1" id="KW-0472">Membrane</keyword>
<dbReference type="RefSeq" id="WP_091989979.1">
    <property type="nucleotide sequence ID" value="NZ_FOLO01000056.1"/>
</dbReference>
<evidence type="ECO:0000313" key="3">
    <source>
        <dbReference type="Proteomes" id="UP000198862"/>
    </source>
</evidence>
<feature type="transmembrane region" description="Helical" evidence="1">
    <location>
        <begin position="6"/>
        <end position="24"/>
    </location>
</feature>
<protein>
    <recommendedName>
        <fullName evidence="4">Phospholipase_D-nuclease N-terminal</fullName>
    </recommendedName>
</protein>